<evidence type="ECO:0000256" key="1">
    <source>
        <dbReference type="PROSITE-ProRule" id="PRU01379"/>
    </source>
</evidence>
<dbReference type="InterPro" id="IPR000834">
    <property type="entry name" value="Peptidase_M14"/>
</dbReference>
<dbReference type="RefSeq" id="WP_109570402.1">
    <property type="nucleotide sequence ID" value="NZ_CP029463.1"/>
</dbReference>
<accession>A0A2U8QYY4</accession>
<dbReference type="GO" id="GO:0008270">
    <property type="term" value="F:zinc ion binding"/>
    <property type="evidence" value="ECO:0007669"/>
    <property type="project" value="InterPro"/>
</dbReference>
<proteinExistence type="inferred from homology"/>
<dbReference type="SMART" id="SM00631">
    <property type="entry name" value="Zn_pept"/>
    <property type="match status" value="1"/>
</dbReference>
<evidence type="ECO:0000313" key="3">
    <source>
        <dbReference type="EMBL" id="AWM15064.1"/>
    </source>
</evidence>
<dbReference type="CDD" id="cd06239">
    <property type="entry name" value="M14-like"/>
    <property type="match status" value="1"/>
</dbReference>
<dbReference type="OrthoDB" id="1119199at2"/>
<feature type="domain" description="Peptidase M14" evidence="2">
    <location>
        <begin position="18"/>
        <end position="252"/>
    </location>
</feature>
<keyword evidence="4" id="KW-1185">Reference proteome</keyword>
<organism evidence="3 4">
    <name type="scientific">Flavobacterium sediminis</name>
    <dbReference type="NCBI Taxonomy" id="2201181"/>
    <lineage>
        <taxon>Bacteria</taxon>
        <taxon>Pseudomonadati</taxon>
        <taxon>Bacteroidota</taxon>
        <taxon>Flavobacteriia</taxon>
        <taxon>Flavobacteriales</taxon>
        <taxon>Flavobacteriaceae</taxon>
        <taxon>Flavobacterium</taxon>
    </lineage>
</organism>
<dbReference type="GO" id="GO:0004181">
    <property type="term" value="F:metallocarboxypeptidase activity"/>
    <property type="evidence" value="ECO:0007669"/>
    <property type="project" value="InterPro"/>
</dbReference>
<evidence type="ECO:0000259" key="2">
    <source>
        <dbReference type="PROSITE" id="PS52035"/>
    </source>
</evidence>
<name>A0A2U8QYY4_9FLAO</name>
<gene>
    <name evidence="3" type="ORF">DI487_15190</name>
</gene>
<dbReference type="AlphaFoldDB" id="A0A2U8QYY4"/>
<comment type="caution">
    <text evidence="1">Lacks conserved residue(s) required for the propagation of feature annotation.</text>
</comment>
<dbReference type="Pfam" id="PF00246">
    <property type="entry name" value="Peptidase_M14"/>
    <property type="match status" value="1"/>
</dbReference>
<dbReference type="EMBL" id="CP029463">
    <property type="protein sequence ID" value="AWM15064.1"/>
    <property type="molecule type" value="Genomic_DNA"/>
</dbReference>
<evidence type="ECO:0000313" key="4">
    <source>
        <dbReference type="Proteomes" id="UP000245429"/>
    </source>
</evidence>
<dbReference type="GO" id="GO:0006508">
    <property type="term" value="P:proteolysis"/>
    <property type="evidence" value="ECO:0007669"/>
    <property type="project" value="InterPro"/>
</dbReference>
<dbReference type="SUPFAM" id="SSF53187">
    <property type="entry name" value="Zn-dependent exopeptidases"/>
    <property type="match status" value="1"/>
</dbReference>
<dbReference type="Proteomes" id="UP000245429">
    <property type="component" value="Chromosome"/>
</dbReference>
<protein>
    <submittedName>
        <fullName evidence="3">Peptidase M14</fullName>
    </submittedName>
</protein>
<dbReference type="KEGG" id="fse:DI487_15190"/>
<comment type="similarity">
    <text evidence="1">Belongs to the peptidase M14 family.</text>
</comment>
<sequence>MNLLDIAKQNLVSEIKGRYVTLEMILPFLKTLTTDFKLEVVGQSTLGKDIPLVTFGRGSKKLLMWSQMHGNESTTTKGLLDFLHYLNSDSVFNTFIKENFTLYMVPILNPDGAEAYTRVNANEVDLNRDAFNLSQPESKVLRKLVEQIQPDYCFNLHDQRTIFGTIGLQKPATMSFLAPAYNEEREVNDVRLKAMHVINKMYDNLQGVIPDQIGRFDDSFNINCIGDYLTAQQIPTILFEAGHFQDDYERDTVRKFVFIALISAVYAINENVIVDNDLEKYLTIPQNSPHFFDFIYKNVKIIENNQKKIINFAAQYSELLENGKVIFEARIAKVGNLEENVGHCEFDGANKLFSAENINFPKIGRKADFYLDNLLKFCNGLKINN</sequence>
<dbReference type="PROSITE" id="PS52035">
    <property type="entry name" value="PEPTIDASE_M14"/>
    <property type="match status" value="1"/>
</dbReference>
<reference evidence="3 4" key="1">
    <citation type="submission" date="2018-05" db="EMBL/GenBank/DDBJ databases">
        <title>Flavobacterium sp. MEBiC07310.</title>
        <authorList>
            <person name="Baek K."/>
        </authorList>
    </citation>
    <scope>NUCLEOTIDE SEQUENCE [LARGE SCALE GENOMIC DNA]</scope>
    <source>
        <strain evidence="3 4">MEBiC07310</strain>
    </source>
</reference>
<dbReference type="Gene3D" id="3.40.630.10">
    <property type="entry name" value="Zn peptidases"/>
    <property type="match status" value="1"/>
</dbReference>